<feature type="compositionally biased region" description="Acidic residues" evidence="1">
    <location>
        <begin position="358"/>
        <end position="367"/>
    </location>
</feature>
<feature type="compositionally biased region" description="Basic and acidic residues" evidence="1">
    <location>
        <begin position="388"/>
        <end position="404"/>
    </location>
</feature>
<feature type="region of interest" description="Disordered" evidence="1">
    <location>
        <begin position="303"/>
        <end position="448"/>
    </location>
</feature>
<evidence type="ECO:0000313" key="2">
    <source>
        <dbReference type="EMBL" id="CEM35640.1"/>
    </source>
</evidence>
<evidence type="ECO:0000256" key="1">
    <source>
        <dbReference type="SAM" id="MobiDB-lite"/>
    </source>
</evidence>
<feature type="region of interest" description="Disordered" evidence="1">
    <location>
        <begin position="189"/>
        <end position="237"/>
    </location>
</feature>
<accession>A0A0G4GX78</accession>
<dbReference type="EMBL" id="CDMZ01001647">
    <property type="protein sequence ID" value="CEM35640.1"/>
    <property type="molecule type" value="Genomic_DNA"/>
</dbReference>
<name>A0A0G4GX78_9ALVE</name>
<protein>
    <submittedName>
        <fullName evidence="2">Uncharacterized protein</fullName>
    </submittedName>
</protein>
<sequence length="487" mass="53762">MAPSRLSTPPPEGISVKTLEPDWMVLNYGATGPSRSKSVAVLPPLQQGHASFGAASSCMAEAARLKGGLPAWPFRKMRPIGSGSQLGAAGDTGETILTRADSEAFIDRINMKTNGGGTGGKRFPKMNGLPPSFLPLSPERKKFNLPASPPVPEVSYDKFQAPQKRKGAEQSMRPPYFLSSHLSRPFVKEPPVNPRSLPNLWSEGVRFPPDPQVSPPPEDCPPDLYEEEEEEDEERADLFIDAPVDPSQSFGSAHRHTNRKHASHCAVCLTEAIEQEKRRLQPQGRALQAETLAVLGQWRIEKGLKKQTPPLKPNQSKKGHHGQKKIEDEPSKNKKGGAQEGSRSLLEEEGDLYVVWNDPEEEPEDLPENSLPQYSDENLKKRLGGKGSELEEHSVATHTHRGDETEAEPEAPPSAAGSVRGRPEGGGRGRREDKKEDEKEEERKEKMRSACIAEAWRNERKARQRDRLSLGRCPQLVDTLKKVNGSI</sequence>
<feature type="compositionally biased region" description="Basic residues" evidence="1">
    <location>
        <begin position="253"/>
        <end position="262"/>
    </location>
</feature>
<feature type="compositionally biased region" description="Basic and acidic residues" evidence="1">
    <location>
        <begin position="421"/>
        <end position="448"/>
    </location>
</feature>
<reference evidence="2" key="1">
    <citation type="submission" date="2014-11" db="EMBL/GenBank/DDBJ databases">
        <authorList>
            <person name="Otto D Thomas"/>
            <person name="Naeem Raeece"/>
        </authorList>
    </citation>
    <scope>NUCLEOTIDE SEQUENCE</scope>
</reference>
<organism evidence="2">
    <name type="scientific">Chromera velia CCMP2878</name>
    <dbReference type="NCBI Taxonomy" id="1169474"/>
    <lineage>
        <taxon>Eukaryota</taxon>
        <taxon>Sar</taxon>
        <taxon>Alveolata</taxon>
        <taxon>Colpodellida</taxon>
        <taxon>Chromeraceae</taxon>
        <taxon>Chromera</taxon>
    </lineage>
</organism>
<dbReference type="AlphaFoldDB" id="A0A0G4GX78"/>
<gene>
    <name evidence="2" type="ORF">Cvel_23762</name>
</gene>
<proteinExistence type="predicted"/>
<feature type="region of interest" description="Disordered" evidence="1">
    <location>
        <begin position="243"/>
        <end position="262"/>
    </location>
</feature>
<dbReference type="VEuPathDB" id="CryptoDB:Cvel_23762"/>
<feature type="compositionally biased region" description="Acidic residues" evidence="1">
    <location>
        <begin position="220"/>
        <end position="235"/>
    </location>
</feature>
<feature type="compositionally biased region" description="Pro residues" evidence="1">
    <location>
        <begin position="208"/>
        <end position="219"/>
    </location>
</feature>